<dbReference type="EMBL" id="NRSG01000007">
    <property type="protein sequence ID" value="MBK1656993.1"/>
    <property type="molecule type" value="Genomic_DNA"/>
</dbReference>
<dbReference type="Proteomes" id="UP000697995">
    <property type="component" value="Unassembled WGS sequence"/>
</dbReference>
<gene>
    <name evidence="1" type="ORF">CKO45_01970</name>
</gene>
<keyword evidence="2" id="KW-1185">Reference proteome</keyword>
<protein>
    <recommendedName>
        <fullName evidence="3">DUF5666 domain-containing protein</fullName>
    </recommendedName>
</protein>
<dbReference type="RefSeq" id="WP_133217673.1">
    <property type="nucleotide sequence ID" value="NZ_NRSG01000007.1"/>
</dbReference>
<accession>A0ABS1CRC6</accession>
<evidence type="ECO:0000313" key="2">
    <source>
        <dbReference type="Proteomes" id="UP000697995"/>
    </source>
</evidence>
<dbReference type="PROSITE" id="PS51257">
    <property type="entry name" value="PROKAR_LIPOPROTEIN"/>
    <property type="match status" value="1"/>
</dbReference>
<organism evidence="1 2">
    <name type="scientific">Paracraurococcus ruber</name>
    <dbReference type="NCBI Taxonomy" id="77675"/>
    <lineage>
        <taxon>Bacteria</taxon>
        <taxon>Pseudomonadati</taxon>
        <taxon>Pseudomonadota</taxon>
        <taxon>Alphaproteobacteria</taxon>
        <taxon>Acetobacterales</taxon>
        <taxon>Roseomonadaceae</taxon>
        <taxon>Paracraurococcus</taxon>
    </lineage>
</organism>
<proteinExistence type="predicted"/>
<name>A0ABS1CRC6_9PROT</name>
<reference evidence="1 2" key="1">
    <citation type="journal article" date="2020" name="Microorganisms">
        <title>Osmotic Adaptation and Compatible Solute Biosynthesis of Phototrophic Bacteria as Revealed from Genome Analyses.</title>
        <authorList>
            <person name="Imhoff J.F."/>
            <person name="Rahn T."/>
            <person name="Kunzel S."/>
            <person name="Keller A."/>
            <person name="Neulinger S.C."/>
        </authorList>
    </citation>
    <scope>NUCLEOTIDE SEQUENCE [LARGE SCALE GENOMIC DNA]</scope>
    <source>
        <strain evidence="1 2">DSM 15382</strain>
    </source>
</reference>
<evidence type="ECO:0000313" key="1">
    <source>
        <dbReference type="EMBL" id="MBK1656993.1"/>
    </source>
</evidence>
<sequence length="339" mass="34012">MTSRRGLLLAGLLAGCARLPGDEGGIGGTGGIAGGDGKEGEEKEGGIGGTGLFAAGLFGTLAMADGRLAVAGVPLGLAPGALRPVRAGLPPLPGETVVAEAVRGREGLRARRIAAFLPLVGPLEALPGGGFGILGTRLEGWEDAPLRDAEGRPTPVAALQPGQRVAASGIWNGATLLASAVRLLPPGGLAELRGQVRTDPNGVVRVGGTRVVAAGPETPPPGSFVVLRGEPWRGGLAAWAAEVPARAVFSNRVSALAVEGVLAPNPGAPGYHLSGFGLPVESGSPVAPRPGQRRLLLGRYGGAFRVAEAVDLPEAAEARDRALAAPAAEAAIRRWLDSV</sequence>
<evidence type="ECO:0008006" key="3">
    <source>
        <dbReference type="Google" id="ProtNLM"/>
    </source>
</evidence>
<comment type="caution">
    <text evidence="1">The sequence shown here is derived from an EMBL/GenBank/DDBJ whole genome shotgun (WGS) entry which is preliminary data.</text>
</comment>